<sequence>MQAAKNFGTFLGTNFKRFATPQRLVTGFTAVVGGFAGMGIAGSPGAFFGSILGAIAPAAIKANAGKWLGNFASGAANTVSSFSNQISLPHLRRPGVKFGGGTKVAWVGVAIFLLALVGALGGAFAPTSNTSTANANPLAAIPGAADISSCKFTRAGNPQPIKSSILAGWISNAAATAGIPAQVLASVAMHESQDFTANADNNHDAIKTNNYCNPGKKFCEKNGQVFHSISGQDDPCTADEIATGAKTAQALGLMQALDIYNPGKDLCKITDSLAVAANKLKADGITAQPTQDQINTAIKRYYNSCSYGSYSYCDEVWNDAQNCSTSTTAIASCPVAGGAVSTPSYNADPDLGHCGGGYAYPCNCGAGGRRAKAIDVLTKGQSVVLPTVNNQPVNWKLITDPYNVDSGEGGGVGYTFQATQGSDNWYLDMLHLNRSSLATGVDYPSGTAVATTVIDHVHMTIGKNLSKSPVAGTDTDCDPNWLASDFMCK</sequence>
<keyword evidence="1" id="KW-0472">Membrane</keyword>
<keyword evidence="1" id="KW-0812">Transmembrane</keyword>
<comment type="caution">
    <text evidence="2">The sequence shown here is derived from an EMBL/GenBank/DDBJ whole genome shotgun (WGS) entry which is preliminary data.</text>
</comment>
<dbReference type="Proteomes" id="UP000177042">
    <property type="component" value="Unassembled WGS sequence"/>
</dbReference>
<name>A0A1F5J8I0_9BACT</name>
<evidence type="ECO:0000313" key="3">
    <source>
        <dbReference type="Proteomes" id="UP000177042"/>
    </source>
</evidence>
<keyword evidence="1" id="KW-1133">Transmembrane helix</keyword>
<feature type="transmembrane region" description="Helical" evidence="1">
    <location>
        <begin position="104"/>
        <end position="125"/>
    </location>
</feature>
<evidence type="ECO:0000256" key="1">
    <source>
        <dbReference type="SAM" id="Phobius"/>
    </source>
</evidence>
<dbReference type="AlphaFoldDB" id="A0A1F5J8I0"/>
<accession>A0A1F5J8I0</accession>
<evidence type="ECO:0000313" key="2">
    <source>
        <dbReference type="EMBL" id="OGE24892.1"/>
    </source>
</evidence>
<protein>
    <submittedName>
        <fullName evidence="2">Uncharacterized protein</fullName>
    </submittedName>
</protein>
<gene>
    <name evidence="2" type="ORF">A3C26_02730</name>
</gene>
<dbReference type="EMBL" id="MFCX01000037">
    <property type="protein sequence ID" value="OGE24892.1"/>
    <property type="molecule type" value="Genomic_DNA"/>
</dbReference>
<organism evidence="2 3">
    <name type="scientific">Candidatus Daviesbacteria bacterium RIFCSPHIGHO2_02_FULL_39_12</name>
    <dbReference type="NCBI Taxonomy" id="1797770"/>
    <lineage>
        <taxon>Bacteria</taxon>
        <taxon>Candidatus Daviesiibacteriota</taxon>
    </lineage>
</organism>
<reference evidence="2 3" key="1">
    <citation type="journal article" date="2016" name="Nat. Commun.">
        <title>Thousands of microbial genomes shed light on interconnected biogeochemical processes in an aquifer system.</title>
        <authorList>
            <person name="Anantharaman K."/>
            <person name="Brown C.T."/>
            <person name="Hug L.A."/>
            <person name="Sharon I."/>
            <person name="Castelle C.J."/>
            <person name="Probst A.J."/>
            <person name="Thomas B.C."/>
            <person name="Singh A."/>
            <person name="Wilkins M.J."/>
            <person name="Karaoz U."/>
            <person name="Brodie E.L."/>
            <person name="Williams K.H."/>
            <person name="Hubbard S.S."/>
            <person name="Banfield J.F."/>
        </authorList>
    </citation>
    <scope>NUCLEOTIDE SEQUENCE [LARGE SCALE GENOMIC DNA]</scope>
</reference>
<proteinExistence type="predicted"/>